<protein>
    <submittedName>
        <fullName evidence="2">Uncharacterized protein</fullName>
    </submittedName>
</protein>
<proteinExistence type="predicted"/>
<sequence length="77" mass="8079">MTDEVKAHQGAFPLAQKACSAISLICAIHLIGEPLTANSSGMFGRGDQSENHVHEGSVKPRGGFASPVVAARHRRDG</sequence>
<reference evidence="2 3" key="1">
    <citation type="journal article" date="2017" name="Nature">
        <title>The Apostasia genome and the evolution of orchids.</title>
        <authorList>
            <person name="Zhang G.Q."/>
            <person name="Liu K.W."/>
            <person name="Li Z."/>
            <person name="Lohaus R."/>
            <person name="Hsiao Y.Y."/>
            <person name="Niu S.C."/>
            <person name="Wang J.Y."/>
            <person name="Lin Y.C."/>
            <person name="Xu Q."/>
            <person name="Chen L.J."/>
            <person name="Yoshida K."/>
            <person name="Fujiwara S."/>
            <person name="Wang Z.W."/>
            <person name="Zhang Y.Q."/>
            <person name="Mitsuda N."/>
            <person name="Wang M."/>
            <person name="Liu G.H."/>
            <person name="Pecoraro L."/>
            <person name="Huang H.X."/>
            <person name="Xiao X.J."/>
            <person name="Lin M."/>
            <person name="Wu X.Y."/>
            <person name="Wu W.L."/>
            <person name="Chen Y.Y."/>
            <person name="Chang S.B."/>
            <person name="Sakamoto S."/>
            <person name="Ohme-Takagi M."/>
            <person name="Yagi M."/>
            <person name="Zeng S.J."/>
            <person name="Shen C.Y."/>
            <person name="Yeh C.M."/>
            <person name="Luo Y.B."/>
            <person name="Tsai W.C."/>
            <person name="Van de Peer Y."/>
            <person name="Liu Z.J."/>
        </authorList>
    </citation>
    <scope>NUCLEOTIDE SEQUENCE [LARGE SCALE GENOMIC DNA]</scope>
    <source>
        <strain evidence="3">cv. Shenzhen</strain>
        <tissue evidence="2">Stem</tissue>
    </source>
</reference>
<accession>A0A2I0BBK8</accession>
<dbReference type="Proteomes" id="UP000236161">
    <property type="component" value="Unassembled WGS sequence"/>
</dbReference>
<feature type="compositionally biased region" description="Basic and acidic residues" evidence="1">
    <location>
        <begin position="47"/>
        <end position="58"/>
    </location>
</feature>
<dbReference type="AlphaFoldDB" id="A0A2I0BBK8"/>
<keyword evidence="3" id="KW-1185">Reference proteome</keyword>
<name>A0A2I0BBK8_9ASPA</name>
<organism evidence="2 3">
    <name type="scientific">Apostasia shenzhenica</name>
    <dbReference type="NCBI Taxonomy" id="1088818"/>
    <lineage>
        <taxon>Eukaryota</taxon>
        <taxon>Viridiplantae</taxon>
        <taxon>Streptophyta</taxon>
        <taxon>Embryophyta</taxon>
        <taxon>Tracheophyta</taxon>
        <taxon>Spermatophyta</taxon>
        <taxon>Magnoliopsida</taxon>
        <taxon>Liliopsida</taxon>
        <taxon>Asparagales</taxon>
        <taxon>Orchidaceae</taxon>
        <taxon>Apostasioideae</taxon>
        <taxon>Apostasia</taxon>
    </lineage>
</organism>
<evidence type="ECO:0000313" key="2">
    <source>
        <dbReference type="EMBL" id="PKA65185.1"/>
    </source>
</evidence>
<gene>
    <name evidence="2" type="ORF">AXF42_Ash013306</name>
</gene>
<evidence type="ECO:0000256" key="1">
    <source>
        <dbReference type="SAM" id="MobiDB-lite"/>
    </source>
</evidence>
<evidence type="ECO:0000313" key="3">
    <source>
        <dbReference type="Proteomes" id="UP000236161"/>
    </source>
</evidence>
<feature type="region of interest" description="Disordered" evidence="1">
    <location>
        <begin position="41"/>
        <end position="77"/>
    </location>
</feature>
<dbReference type="EMBL" id="KZ451896">
    <property type="protein sequence ID" value="PKA65185.1"/>
    <property type="molecule type" value="Genomic_DNA"/>
</dbReference>